<dbReference type="RefSeq" id="WP_014436635.1">
    <property type="nucleotide sequence ID" value="NC_017080.1"/>
</dbReference>
<dbReference type="InterPro" id="IPR051311">
    <property type="entry name" value="DedA_domain"/>
</dbReference>
<dbReference type="AlphaFoldDB" id="I0IDS8"/>
<dbReference type="eggNOG" id="COG1238">
    <property type="taxonomic scope" value="Bacteria"/>
</dbReference>
<feature type="transmembrane region" description="Helical" evidence="1">
    <location>
        <begin position="105"/>
        <end position="129"/>
    </location>
</feature>
<feature type="transmembrane region" description="Helical" evidence="1">
    <location>
        <begin position="50"/>
        <end position="71"/>
    </location>
</feature>
<dbReference type="EMBL" id="AP012338">
    <property type="protein sequence ID" value="BAM03416.1"/>
    <property type="molecule type" value="Genomic_DNA"/>
</dbReference>
<keyword evidence="1" id="KW-1133">Transmembrane helix</keyword>
<dbReference type="Proteomes" id="UP000007881">
    <property type="component" value="Chromosome"/>
</dbReference>
<evidence type="ECO:0000313" key="3">
    <source>
        <dbReference type="EMBL" id="BAM03416.1"/>
    </source>
</evidence>
<evidence type="ECO:0000313" key="4">
    <source>
        <dbReference type="Proteomes" id="UP000007881"/>
    </source>
</evidence>
<evidence type="ECO:0000259" key="2">
    <source>
        <dbReference type="Pfam" id="PF09335"/>
    </source>
</evidence>
<dbReference type="GO" id="GO:0005886">
    <property type="term" value="C:plasma membrane"/>
    <property type="evidence" value="ECO:0007669"/>
    <property type="project" value="TreeGrafter"/>
</dbReference>
<dbReference type="PANTHER" id="PTHR42709:SF11">
    <property type="entry name" value="DEDA FAMILY PROTEIN"/>
    <property type="match status" value="1"/>
</dbReference>
<dbReference type="KEGG" id="phm:PSMK_12570"/>
<gene>
    <name evidence="3" type="ordered locus">PSMK_12570</name>
</gene>
<feature type="transmembrane region" description="Helical" evidence="1">
    <location>
        <begin position="135"/>
        <end position="158"/>
    </location>
</feature>
<dbReference type="PANTHER" id="PTHR42709">
    <property type="entry name" value="ALKALINE PHOSPHATASE LIKE PROTEIN"/>
    <property type="match status" value="1"/>
</dbReference>
<keyword evidence="4" id="KW-1185">Reference proteome</keyword>
<organism evidence="3 4">
    <name type="scientific">Phycisphaera mikurensis (strain NBRC 102666 / KCTC 22515 / FYK2301M01)</name>
    <dbReference type="NCBI Taxonomy" id="1142394"/>
    <lineage>
        <taxon>Bacteria</taxon>
        <taxon>Pseudomonadati</taxon>
        <taxon>Planctomycetota</taxon>
        <taxon>Phycisphaerae</taxon>
        <taxon>Phycisphaerales</taxon>
        <taxon>Phycisphaeraceae</taxon>
        <taxon>Phycisphaera</taxon>
    </lineage>
</organism>
<feature type="transmembrane region" description="Helical" evidence="1">
    <location>
        <begin position="21"/>
        <end position="44"/>
    </location>
</feature>
<keyword evidence="1" id="KW-0812">Transmembrane</keyword>
<protein>
    <submittedName>
        <fullName evidence="3">Hypothetical membrane protein</fullName>
    </submittedName>
</protein>
<dbReference type="Pfam" id="PF09335">
    <property type="entry name" value="VTT_dom"/>
    <property type="match status" value="1"/>
</dbReference>
<dbReference type="InterPro" id="IPR032816">
    <property type="entry name" value="VTT_dom"/>
</dbReference>
<proteinExistence type="predicted"/>
<evidence type="ECO:0000256" key="1">
    <source>
        <dbReference type="SAM" id="Phobius"/>
    </source>
</evidence>
<sequence length="190" mass="20776">MSMKDRAARWIRSRHMVPATAVVSFFESTVLPVPLEVLLVPVMQARRDRLWWLAAAALGGCVLGAVAGYWIGWGLMESIGHPLVAWLGQERALEDAIAGFNADGFVYVLGISLAPVPFQIAMLGAGAAGFPLWKFLLATLISRAIRYFGLAALVWWLGDRTEGFVKRHKRAAAIGTLVAVAAVFAWRIWS</sequence>
<reference evidence="3 4" key="1">
    <citation type="submission" date="2012-02" db="EMBL/GenBank/DDBJ databases">
        <title>Complete genome sequence of Phycisphaera mikurensis NBRC 102666.</title>
        <authorList>
            <person name="Ankai A."/>
            <person name="Hosoyama A."/>
            <person name="Terui Y."/>
            <person name="Sekine M."/>
            <person name="Fukai R."/>
            <person name="Kato Y."/>
            <person name="Nakamura S."/>
            <person name="Yamada-Narita S."/>
            <person name="Kawakoshi A."/>
            <person name="Fukunaga Y."/>
            <person name="Yamazaki S."/>
            <person name="Fujita N."/>
        </authorList>
    </citation>
    <scope>NUCLEOTIDE SEQUENCE [LARGE SCALE GENOMIC DNA]</scope>
    <source>
        <strain evidence="4">NBRC 102666 / KCTC 22515 / FYK2301M01</strain>
    </source>
</reference>
<name>I0IDS8_PHYMF</name>
<dbReference type="HOGENOM" id="CLU_098634_1_1_0"/>
<accession>I0IDS8</accession>
<dbReference type="STRING" id="1142394.PSMK_12570"/>
<feature type="transmembrane region" description="Helical" evidence="1">
    <location>
        <begin position="170"/>
        <end position="189"/>
    </location>
</feature>
<keyword evidence="1" id="KW-0472">Membrane</keyword>
<feature type="domain" description="VTT" evidence="2">
    <location>
        <begin position="36"/>
        <end position="153"/>
    </location>
</feature>